<comment type="catalytic activity">
    <reaction evidence="1">
        <text>S-ubiquitinyl-[E2 ubiquitin-conjugating enzyme]-L-cysteine + [acceptor protein]-L-lysine = [E2 ubiquitin-conjugating enzyme]-L-cysteine + N(6)-ubiquitinyl-[acceptor protein]-L-lysine.</text>
        <dbReference type="EC" id="2.3.2.27"/>
    </reaction>
</comment>
<dbReference type="GO" id="GO:0061630">
    <property type="term" value="F:ubiquitin protein ligase activity"/>
    <property type="evidence" value="ECO:0007669"/>
    <property type="project" value="UniProtKB-EC"/>
</dbReference>
<proteinExistence type="predicted"/>
<name>U3JEI4_FICAL</name>
<reference evidence="20" key="1">
    <citation type="submission" date="2025-08" db="UniProtKB">
        <authorList>
            <consortium name="Ensembl"/>
        </authorList>
    </citation>
    <scope>IDENTIFICATION</scope>
</reference>
<dbReference type="PROSITE" id="PS51292">
    <property type="entry name" value="ZF_RING_CH"/>
    <property type="match status" value="1"/>
</dbReference>
<feature type="compositionally biased region" description="Acidic residues" evidence="17">
    <location>
        <begin position="1"/>
        <end position="11"/>
    </location>
</feature>
<evidence type="ECO:0000256" key="17">
    <source>
        <dbReference type="SAM" id="MobiDB-lite"/>
    </source>
</evidence>
<keyword evidence="15 18" id="KW-0472">Membrane</keyword>
<evidence type="ECO:0000313" key="21">
    <source>
        <dbReference type="Proteomes" id="UP000016665"/>
    </source>
</evidence>
<evidence type="ECO:0000256" key="8">
    <source>
        <dbReference type="ARBA" id="ARBA00022692"/>
    </source>
</evidence>
<keyword evidence="13" id="KW-0862">Zinc</keyword>
<gene>
    <name evidence="20" type="primary">MARCHF3</name>
</gene>
<keyword evidence="11" id="KW-0863">Zinc-finger</keyword>
<feature type="transmembrane region" description="Helical" evidence="18">
    <location>
        <begin position="206"/>
        <end position="227"/>
    </location>
</feature>
<evidence type="ECO:0000256" key="13">
    <source>
        <dbReference type="ARBA" id="ARBA00022833"/>
    </source>
</evidence>
<dbReference type="GeneID" id="101822162"/>
<dbReference type="Ensembl" id="ENSFALT00000001194.2">
    <property type="protein sequence ID" value="ENSFALP00000001188.1"/>
    <property type="gene ID" value="ENSFALG00000001143.2"/>
</dbReference>
<dbReference type="OrthoDB" id="273089at2759"/>
<dbReference type="PANTHER" id="PTHR46065:SF2">
    <property type="entry name" value="E3 UBIQUITIN-PROTEIN LIGASE MARCHF3"/>
    <property type="match status" value="1"/>
</dbReference>
<dbReference type="HOGENOM" id="CLU_096532_0_0_1"/>
<dbReference type="STRING" id="59894.ENSFALP00000001188"/>
<dbReference type="PANTHER" id="PTHR46065">
    <property type="entry name" value="E3 UBIQUITIN-PROTEIN LIGASE MARCH 2/3 FAMILY MEMBER"/>
    <property type="match status" value="1"/>
</dbReference>
<keyword evidence="7" id="KW-0808">Transferase</keyword>
<keyword evidence="9" id="KW-0479">Metal-binding</keyword>
<dbReference type="KEGG" id="fab:101822162"/>
<dbReference type="SMART" id="SM00744">
    <property type="entry name" value="RINGv"/>
    <property type="match status" value="1"/>
</dbReference>
<dbReference type="Proteomes" id="UP000016665">
    <property type="component" value="Unplaced"/>
</dbReference>
<dbReference type="SUPFAM" id="SSF57850">
    <property type="entry name" value="RING/U-box"/>
    <property type="match status" value="1"/>
</dbReference>
<dbReference type="eggNOG" id="KOG1609">
    <property type="taxonomic scope" value="Eukaryota"/>
</dbReference>
<evidence type="ECO:0000256" key="15">
    <source>
        <dbReference type="ARBA" id="ARBA00023136"/>
    </source>
</evidence>
<reference evidence="20" key="2">
    <citation type="submission" date="2025-09" db="UniProtKB">
        <authorList>
            <consortium name="Ensembl"/>
        </authorList>
    </citation>
    <scope>IDENTIFICATION</scope>
</reference>
<evidence type="ECO:0000256" key="18">
    <source>
        <dbReference type="SAM" id="Phobius"/>
    </source>
</evidence>
<dbReference type="OMA" id="FNDQPIC"/>
<evidence type="ECO:0000256" key="11">
    <source>
        <dbReference type="ARBA" id="ARBA00022771"/>
    </source>
</evidence>
<dbReference type="AlphaFoldDB" id="U3JEI4"/>
<keyword evidence="8 18" id="KW-0812">Transmembrane</keyword>
<keyword evidence="6" id="KW-0254">Endocytosis</keyword>
<dbReference type="GO" id="GO:0006897">
    <property type="term" value="P:endocytosis"/>
    <property type="evidence" value="ECO:0007669"/>
    <property type="project" value="UniProtKB-KW"/>
</dbReference>
<dbReference type="GeneTree" id="ENSGT00940000159206"/>
<accession>U3JEI4</accession>
<protein>
    <recommendedName>
        <fullName evidence="5">RING-type E3 ubiquitin transferase</fullName>
        <ecNumber evidence="5">2.3.2.27</ecNumber>
    </recommendedName>
</protein>
<dbReference type="GO" id="GO:0005764">
    <property type="term" value="C:lysosome"/>
    <property type="evidence" value="ECO:0007669"/>
    <property type="project" value="Ensembl"/>
</dbReference>
<feature type="transmembrane region" description="Helical" evidence="18">
    <location>
        <begin position="166"/>
        <end position="186"/>
    </location>
</feature>
<evidence type="ECO:0000256" key="3">
    <source>
        <dbReference type="ARBA" id="ARBA00004520"/>
    </source>
</evidence>
<evidence type="ECO:0000256" key="5">
    <source>
        <dbReference type="ARBA" id="ARBA00012483"/>
    </source>
</evidence>
<evidence type="ECO:0000256" key="10">
    <source>
        <dbReference type="ARBA" id="ARBA00022753"/>
    </source>
</evidence>
<keyword evidence="14 18" id="KW-1133">Transmembrane helix</keyword>
<dbReference type="CTD" id="115123"/>
<dbReference type="FunFam" id="3.30.40.10:FF:000119">
    <property type="entry name" value="E3 ubiquitin-protein ligase MARCH2"/>
    <property type="match status" value="1"/>
</dbReference>
<sequence length="274" mass="30817">MALELQDEQTDGDPLPNAVRMNRCSHLPGVSPECPRPPAPDGKNLPGSSGGLATSCPPQYVMQVSSKDGQLLSSVVRSLTMQSSPFNDRPICRICHEGSSHEELLSPCECTGTLGTIHRSCLEHWLSSSNTSYCELCHFRFAVERKPRPLVEWLRNPGPQHEKRTLFGDMVCFLFITPLATVSGWLCLRGAVDHLHFSSRLEAVGLIALTVALFTIYLFWTLVSFRYHCRLYHEWRRNNQRVMLLFPKSANVPSTQQSLLDLQPLKRSSKETIV</sequence>
<evidence type="ECO:0000256" key="1">
    <source>
        <dbReference type="ARBA" id="ARBA00000900"/>
    </source>
</evidence>
<comment type="subcellular location">
    <subcellularLocation>
        <location evidence="2">Cytoplasmic vesicle membrane</location>
        <topology evidence="2">Multi-pass membrane protein</topology>
    </subcellularLocation>
    <subcellularLocation>
        <location evidence="3">Early endosome membrane</location>
        <topology evidence="3">Multi-pass membrane protein</topology>
    </subcellularLocation>
</comment>
<comment type="pathway">
    <text evidence="4">Protein modification; protein ubiquitination.</text>
</comment>
<evidence type="ECO:0000256" key="12">
    <source>
        <dbReference type="ARBA" id="ARBA00022786"/>
    </source>
</evidence>
<dbReference type="GO" id="GO:0016567">
    <property type="term" value="P:protein ubiquitination"/>
    <property type="evidence" value="ECO:0007669"/>
    <property type="project" value="TreeGrafter"/>
</dbReference>
<feature type="region of interest" description="Disordered" evidence="17">
    <location>
        <begin position="1"/>
        <end position="50"/>
    </location>
</feature>
<keyword evidence="16" id="KW-0968">Cytoplasmic vesicle</keyword>
<evidence type="ECO:0000259" key="19">
    <source>
        <dbReference type="PROSITE" id="PS51292"/>
    </source>
</evidence>
<dbReference type="InterPro" id="IPR011016">
    <property type="entry name" value="Znf_RING-CH"/>
</dbReference>
<evidence type="ECO:0000256" key="9">
    <source>
        <dbReference type="ARBA" id="ARBA00022723"/>
    </source>
</evidence>
<evidence type="ECO:0000256" key="7">
    <source>
        <dbReference type="ARBA" id="ARBA00022679"/>
    </source>
</evidence>
<evidence type="ECO:0000256" key="4">
    <source>
        <dbReference type="ARBA" id="ARBA00004906"/>
    </source>
</evidence>
<evidence type="ECO:0000256" key="14">
    <source>
        <dbReference type="ARBA" id="ARBA00022989"/>
    </source>
</evidence>
<evidence type="ECO:0000313" key="20">
    <source>
        <dbReference type="Ensembl" id="ENSFALP00000001188.1"/>
    </source>
</evidence>
<keyword evidence="10" id="KW-0967">Endosome</keyword>
<dbReference type="GO" id="GO:0008270">
    <property type="term" value="F:zinc ion binding"/>
    <property type="evidence" value="ECO:0007669"/>
    <property type="project" value="UniProtKB-KW"/>
</dbReference>
<dbReference type="Gene3D" id="3.30.40.10">
    <property type="entry name" value="Zinc/RING finger domain, C3HC4 (zinc finger)"/>
    <property type="match status" value="1"/>
</dbReference>
<feature type="domain" description="RING-CH-type" evidence="19">
    <location>
        <begin position="84"/>
        <end position="144"/>
    </location>
</feature>
<keyword evidence="12" id="KW-0833">Ubl conjugation pathway</keyword>
<evidence type="ECO:0000256" key="16">
    <source>
        <dbReference type="ARBA" id="ARBA00023329"/>
    </source>
</evidence>
<dbReference type="EC" id="2.3.2.27" evidence="5"/>
<evidence type="ECO:0000256" key="6">
    <source>
        <dbReference type="ARBA" id="ARBA00022583"/>
    </source>
</evidence>
<dbReference type="GO" id="GO:0031901">
    <property type="term" value="C:early endosome membrane"/>
    <property type="evidence" value="ECO:0007669"/>
    <property type="project" value="UniProtKB-SubCell"/>
</dbReference>
<keyword evidence="21" id="KW-1185">Reference proteome</keyword>
<evidence type="ECO:0000256" key="2">
    <source>
        <dbReference type="ARBA" id="ARBA00004439"/>
    </source>
</evidence>
<dbReference type="Pfam" id="PF12906">
    <property type="entry name" value="RINGv"/>
    <property type="match status" value="1"/>
</dbReference>
<dbReference type="InterPro" id="IPR013083">
    <property type="entry name" value="Znf_RING/FYVE/PHD"/>
</dbReference>
<organism evidence="20 21">
    <name type="scientific">Ficedula albicollis</name>
    <name type="common">Collared flycatcher</name>
    <name type="synonym">Muscicapa albicollis</name>
    <dbReference type="NCBI Taxonomy" id="59894"/>
    <lineage>
        <taxon>Eukaryota</taxon>
        <taxon>Metazoa</taxon>
        <taxon>Chordata</taxon>
        <taxon>Craniata</taxon>
        <taxon>Vertebrata</taxon>
        <taxon>Euteleostomi</taxon>
        <taxon>Archelosauria</taxon>
        <taxon>Archosauria</taxon>
        <taxon>Dinosauria</taxon>
        <taxon>Saurischia</taxon>
        <taxon>Theropoda</taxon>
        <taxon>Coelurosauria</taxon>
        <taxon>Aves</taxon>
        <taxon>Neognathae</taxon>
        <taxon>Neoaves</taxon>
        <taxon>Telluraves</taxon>
        <taxon>Australaves</taxon>
        <taxon>Passeriformes</taxon>
        <taxon>Muscicapidae</taxon>
        <taxon>Ficedula</taxon>
    </lineage>
</organism>